<dbReference type="Gene3D" id="3.10.180.10">
    <property type="entry name" value="2,3-Dihydroxybiphenyl 1,2-Dioxygenase, domain 1"/>
    <property type="match status" value="1"/>
</dbReference>
<sequence length="131" mass="14096">MTAPAPHGMVIYACNKAQMTAFYQRTLSLQLRASHDSHDLLAGPGLSLVIHAIPAAIAQQISLTTPPALREDTAIKPMFVVADLAIVRREAEATGGGLQPDSRVWQMNGHTVLDGWDPEGNIVQFQQVSPS</sequence>
<proteinExistence type="predicted"/>
<dbReference type="RefSeq" id="WP_341399299.1">
    <property type="nucleotide sequence ID" value="NZ_JBBUTI010000007.1"/>
</dbReference>
<evidence type="ECO:0000313" key="2">
    <source>
        <dbReference type="Proteomes" id="UP001379945"/>
    </source>
</evidence>
<keyword evidence="2" id="KW-1185">Reference proteome</keyword>
<dbReference type="EMBL" id="JBBUTI010000007">
    <property type="protein sequence ID" value="MEK8046998.1"/>
    <property type="molecule type" value="Genomic_DNA"/>
</dbReference>
<name>A0ABU9C5F3_9BURK</name>
<protein>
    <recommendedName>
        <fullName evidence="3">Glyoxalase-like domain-containing protein</fullName>
    </recommendedName>
</protein>
<dbReference type="Proteomes" id="UP001379945">
    <property type="component" value="Unassembled WGS sequence"/>
</dbReference>
<organism evidence="1 2">
    <name type="scientific">Ideonella margarita</name>
    <dbReference type="NCBI Taxonomy" id="2984191"/>
    <lineage>
        <taxon>Bacteria</taxon>
        <taxon>Pseudomonadati</taxon>
        <taxon>Pseudomonadota</taxon>
        <taxon>Betaproteobacteria</taxon>
        <taxon>Burkholderiales</taxon>
        <taxon>Sphaerotilaceae</taxon>
        <taxon>Ideonella</taxon>
    </lineage>
</organism>
<dbReference type="InterPro" id="IPR029068">
    <property type="entry name" value="Glyas_Bleomycin-R_OHBP_Dase"/>
</dbReference>
<evidence type="ECO:0008006" key="3">
    <source>
        <dbReference type="Google" id="ProtNLM"/>
    </source>
</evidence>
<evidence type="ECO:0000313" key="1">
    <source>
        <dbReference type="EMBL" id="MEK8046998.1"/>
    </source>
</evidence>
<reference evidence="1 2" key="1">
    <citation type="submission" date="2024-04" db="EMBL/GenBank/DDBJ databases">
        <title>Novel species of the genus Ideonella isolated from streams.</title>
        <authorList>
            <person name="Lu H."/>
        </authorList>
    </citation>
    <scope>NUCLEOTIDE SEQUENCE [LARGE SCALE GENOMIC DNA]</scope>
    <source>
        <strain evidence="1 2">LYT19W</strain>
    </source>
</reference>
<dbReference type="SUPFAM" id="SSF54593">
    <property type="entry name" value="Glyoxalase/Bleomycin resistance protein/Dihydroxybiphenyl dioxygenase"/>
    <property type="match status" value="1"/>
</dbReference>
<gene>
    <name evidence="1" type="ORF">AACH00_11600</name>
</gene>
<accession>A0ABU9C5F3</accession>
<comment type="caution">
    <text evidence="1">The sequence shown here is derived from an EMBL/GenBank/DDBJ whole genome shotgun (WGS) entry which is preliminary data.</text>
</comment>